<dbReference type="GO" id="GO:0005509">
    <property type="term" value="F:calcium ion binding"/>
    <property type="evidence" value="ECO:0007669"/>
    <property type="project" value="InterPro"/>
</dbReference>
<evidence type="ECO:0000313" key="3">
    <source>
        <dbReference type="Proteomes" id="UP001160390"/>
    </source>
</evidence>
<proteinExistence type="predicted"/>
<evidence type="ECO:0000259" key="1">
    <source>
        <dbReference type="Pfam" id="PF03068"/>
    </source>
</evidence>
<dbReference type="EMBL" id="CABFNP030001239">
    <property type="protein sequence ID" value="CAI6092592.1"/>
    <property type="molecule type" value="Genomic_DNA"/>
</dbReference>
<dbReference type="PANTHER" id="PTHR10837">
    <property type="entry name" value="PEPTIDYLARGININE DEIMINASE"/>
    <property type="match status" value="1"/>
</dbReference>
<organism evidence="2 3">
    <name type="scientific">Clonostachys chloroleuca</name>
    <dbReference type="NCBI Taxonomy" id="1926264"/>
    <lineage>
        <taxon>Eukaryota</taxon>
        <taxon>Fungi</taxon>
        <taxon>Dikarya</taxon>
        <taxon>Ascomycota</taxon>
        <taxon>Pezizomycotina</taxon>
        <taxon>Sordariomycetes</taxon>
        <taxon>Hypocreomycetidae</taxon>
        <taxon>Hypocreales</taxon>
        <taxon>Bionectriaceae</taxon>
        <taxon>Clonostachys</taxon>
    </lineage>
</organism>
<accession>A0AA35M938</accession>
<keyword evidence="3" id="KW-1185">Reference proteome</keyword>
<feature type="domain" description="Protein-arginine deiminase C-terminal" evidence="1">
    <location>
        <begin position="11"/>
        <end position="234"/>
    </location>
</feature>
<dbReference type="InterPro" id="IPR004303">
    <property type="entry name" value="PAD"/>
</dbReference>
<dbReference type="Pfam" id="PF03068">
    <property type="entry name" value="PAD"/>
    <property type="match status" value="1"/>
</dbReference>
<gene>
    <name evidence="2" type="ORF">CCHLO57077_00007032</name>
</gene>
<dbReference type="GO" id="GO:0005737">
    <property type="term" value="C:cytoplasm"/>
    <property type="evidence" value="ECO:0007669"/>
    <property type="project" value="InterPro"/>
</dbReference>
<protein>
    <recommendedName>
        <fullName evidence="1">Protein-arginine deiminase C-terminal domain-containing protein</fullName>
    </recommendedName>
</protein>
<reference evidence="2" key="1">
    <citation type="submission" date="2023-01" db="EMBL/GenBank/DDBJ databases">
        <authorList>
            <person name="Piombo E."/>
        </authorList>
    </citation>
    <scope>NUCLEOTIDE SEQUENCE</scope>
</reference>
<dbReference type="Proteomes" id="UP001160390">
    <property type="component" value="Unassembled WGS sequence"/>
</dbReference>
<sequence>MGSRKAPVVRECWNMGNVETIPPYELNGKRYPAGRIIIGSRNNWQHQNLGFFQGQELQEPVILDTEWLFIGHVDEFIQFLPANNKRGWVVMVDDPIAGVEMFEKSIADGYGDIKAFSRAQDLWQDTQANINITVPQYTISELLKLPGLVDFNKECARRIAANQEIIKNETGVTDDEIFHLPNLLERARFRGNETLRAGAVYPGIINGVVLNDGNYLAPNPWGPVIHGIDVVAEDAR</sequence>
<dbReference type="GO" id="GO:0004668">
    <property type="term" value="F:protein-arginine deiminase activity"/>
    <property type="evidence" value="ECO:0007669"/>
    <property type="project" value="InterPro"/>
</dbReference>
<name>A0AA35M938_9HYPO</name>
<evidence type="ECO:0000313" key="2">
    <source>
        <dbReference type="EMBL" id="CAI6092592.1"/>
    </source>
</evidence>
<dbReference type="AlphaFoldDB" id="A0AA35M938"/>
<dbReference type="SUPFAM" id="SSF55909">
    <property type="entry name" value="Pentein"/>
    <property type="match status" value="1"/>
</dbReference>
<dbReference type="InterPro" id="IPR013530">
    <property type="entry name" value="PAD_C"/>
</dbReference>
<comment type="caution">
    <text evidence="2">The sequence shown here is derived from an EMBL/GenBank/DDBJ whole genome shotgun (WGS) entry which is preliminary data.</text>
</comment>
<dbReference type="PANTHER" id="PTHR10837:SF8">
    <property type="entry name" value="PROTEIN-ARGININE DEIMINASE"/>
    <property type="match status" value="1"/>
</dbReference>
<dbReference type="Gene3D" id="3.75.10.10">
    <property type="entry name" value="L-arginine/glycine Amidinotransferase, Chain A"/>
    <property type="match status" value="1"/>
</dbReference>